<keyword evidence="6 8" id="KW-1133">Transmembrane helix</keyword>
<feature type="transmembrane region" description="Helical" evidence="8">
    <location>
        <begin position="122"/>
        <end position="138"/>
    </location>
</feature>
<evidence type="ECO:0000256" key="8">
    <source>
        <dbReference type="SAM" id="Phobius"/>
    </source>
</evidence>
<protein>
    <recommendedName>
        <fullName evidence="9">Glycosyltransferase RgtA/B/C/D-like domain-containing protein</fullName>
    </recommendedName>
</protein>
<evidence type="ECO:0000256" key="1">
    <source>
        <dbReference type="ARBA" id="ARBA00004651"/>
    </source>
</evidence>
<feature type="domain" description="Glycosyltransferase RgtA/B/C/D-like" evidence="9">
    <location>
        <begin position="74"/>
        <end position="227"/>
    </location>
</feature>
<dbReference type="InterPro" id="IPR038731">
    <property type="entry name" value="RgtA/B/C-like"/>
</dbReference>
<dbReference type="EMBL" id="MFZV01000018">
    <property type="protein sequence ID" value="OGK31172.1"/>
    <property type="molecule type" value="Genomic_DNA"/>
</dbReference>
<evidence type="ECO:0000259" key="9">
    <source>
        <dbReference type="Pfam" id="PF13231"/>
    </source>
</evidence>
<feature type="transmembrane region" description="Helical" evidence="8">
    <location>
        <begin position="20"/>
        <end position="36"/>
    </location>
</feature>
<dbReference type="Proteomes" id="UP000177199">
    <property type="component" value="Unassembled WGS sequence"/>
</dbReference>
<feature type="transmembrane region" description="Helical" evidence="8">
    <location>
        <begin position="215"/>
        <end position="235"/>
    </location>
</feature>
<feature type="transmembrane region" description="Helical" evidence="8">
    <location>
        <begin position="93"/>
        <end position="115"/>
    </location>
</feature>
<accession>A0A1F7HK77</accession>
<dbReference type="PANTHER" id="PTHR33908:SF11">
    <property type="entry name" value="MEMBRANE PROTEIN"/>
    <property type="match status" value="1"/>
</dbReference>
<proteinExistence type="predicted"/>
<dbReference type="GO" id="GO:0016763">
    <property type="term" value="F:pentosyltransferase activity"/>
    <property type="evidence" value="ECO:0007669"/>
    <property type="project" value="TreeGrafter"/>
</dbReference>
<evidence type="ECO:0000256" key="7">
    <source>
        <dbReference type="ARBA" id="ARBA00023136"/>
    </source>
</evidence>
<dbReference type="Pfam" id="PF13231">
    <property type="entry name" value="PMT_2"/>
    <property type="match status" value="1"/>
</dbReference>
<keyword evidence="5 8" id="KW-0812">Transmembrane</keyword>
<feature type="transmembrane region" description="Helical" evidence="8">
    <location>
        <begin position="354"/>
        <end position="375"/>
    </location>
</feature>
<dbReference type="GO" id="GO:0005886">
    <property type="term" value="C:plasma membrane"/>
    <property type="evidence" value="ECO:0007669"/>
    <property type="project" value="UniProtKB-SubCell"/>
</dbReference>
<evidence type="ECO:0000256" key="3">
    <source>
        <dbReference type="ARBA" id="ARBA00022676"/>
    </source>
</evidence>
<evidence type="ECO:0000256" key="5">
    <source>
        <dbReference type="ARBA" id="ARBA00022692"/>
    </source>
</evidence>
<organism evidence="10 11">
    <name type="scientific">Candidatus Roizmanbacteria bacterium RIFCSPHIGHO2_12_FULL_33_9</name>
    <dbReference type="NCBI Taxonomy" id="1802045"/>
    <lineage>
        <taxon>Bacteria</taxon>
        <taxon>Candidatus Roizmaniibacteriota</taxon>
    </lineage>
</organism>
<comment type="caution">
    <text evidence="10">The sequence shown here is derived from an EMBL/GenBank/DDBJ whole genome shotgun (WGS) entry which is preliminary data.</text>
</comment>
<evidence type="ECO:0000256" key="4">
    <source>
        <dbReference type="ARBA" id="ARBA00022679"/>
    </source>
</evidence>
<evidence type="ECO:0000313" key="10">
    <source>
        <dbReference type="EMBL" id="OGK31172.1"/>
    </source>
</evidence>
<gene>
    <name evidence="10" type="ORF">A3F29_01130</name>
</gene>
<evidence type="ECO:0000256" key="2">
    <source>
        <dbReference type="ARBA" id="ARBA00022475"/>
    </source>
</evidence>
<keyword evidence="7 8" id="KW-0472">Membrane</keyword>
<keyword evidence="2" id="KW-1003">Cell membrane</keyword>
<keyword evidence="4" id="KW-0808">Transferase</keyword>
<reference evidence="10 11" key="1">
    <citation type="journal article" date="2016" name="Nat. Commun.">
        <title>Thousands of microbial genomes shed light on interconnected biogeochemical processes in an aquifer system.</title>
        <authorList>
            <person name="Anantharaman K."/>
            <person name="Brown C.T."/>
            <person name="Hug L.A."/>
            <person name="Sharon I."/>
            <person name="Castelle C.J."/>
            <person name="Probst A.J."/>
            <person name="Thomas B.C."/>
            <person name="Singh A."/>
            <person name="Wilkins M.J."/>
            <person name="Karaoz U."/>
            <person name="Brodie E.L."/>
            <person name="Williams K.H."/>
            <person name="Hubbard S.S."/>
            <person name="Banfield J.F."/>
        </authorList>
    </citation>
    <scope>NUCLEOTIDE SEQUENCE [LARGE SCALE GENOMIC DNA]</scope>
</reference>
<dbReference type="InterPro" id="IPR050297">
    <property type="entry name" value="LipidA_mod_glycosyltrf_83"/>
</dbReference>
<keyword evidence="3" id="KW-0328">Glycosyltransferase</keyword>
<dbReference type="AlphaFoldDB" id="A0A1F7HK77"/>
<evidence type="ECO:0000256" key="6">
    <source>
        <dbReference type="ARBA" id="ARBA00022989"/>
    </source>
</evidence>
<evidence type="ECO:0000313" key="11">
    <source>
        <dbReference type="Proteomes" id="UP000177199"/>
    </source>
</evidence>
<dbReference type="PANTHER" id="PTHR33908">
    <property type="entry name" value="MANNOSYLTRANSFERASE YKCB-RELATED"/>
    <property type="match status" value="1"/>
</dbReference>
<name>A0A1F7HK77_9BACT</name>
<feature type="transmembrane region" description="Helical" evidence="8">
    <location>
        <begin position="144"/>
        <end position="162"/>
    </location>
</feature>
<comment type="subcellular location">
    <subcellularLocation>
        <location evidence="1">Cell membrane</location>
        <topology evidence="1">Multi-pass membrane protein</topology>
    </subcellularLocation>
</comment>
<feature type="transmembrane region" description="Helical" evidence="8">
    <location>
        <begin position="329"/>
        <end position="347"/>
    </location>
</feature>
<sequence length="504" mass="58609">MFSIQRIIAFFKKNFNRKDLLYIGLILLIFFATRLINLDKFPIFTDEGIYINWAKIAKNDAAWRFISLTDGKQPLQTWFTIFFLKFFPDNALFAGRLFAVTGGFAALSGLYFLTFYLFNKKAAYWSALLYIFTPYFLFYDRLALVDSFVNAGFIWIFFLSIYLARNLRLDTALILGFLSGIFSLSKSSVRIFIGLAALSPILFLEKNIKRFFANLTNFGFLYVVGLSISFLIYNIQRLSPYLHFVAEKNKTFVMTFQEFIQNPFSVFFTNIKSIPIYVFWESAFLLPILGLIGLILLYKKDKRLALYFILWIVLPYLALSFFAKVVFPRYLNFFATTFLILSTYFLTVYKKKKFIKYIVILLFASFLIFDIPIILAKNNIPLPPIDRGQYIEGTSAGHGVKEIIEYSREKSKEKPVVLIAEGNFGVVGDMLNSSLKPTDKINVKAYWPLDKKHLYENQILLDDHLVYVVFSHRSEFPGIWPIDLVEKFEKPGGQSAFYLFQLKR</sequence>
<feature type="transmembrane region" description="Helical" evidence="8">
    <location>
        <begin position="274"/>
        <end position="297"/>
    </location>
</feature>
<feature type="transmembrane region" description="Helical" evidence="8">
    <location>
        <begin position="304"/>
        <end position="323"/>
    </location>
</feature>
<dbReference type="GO" id="GO:0009103">
    <property type="term" value="P:lipopolysaccharide biosynthetic process"/>
    <property type="evidence" value="ECO:0007669"/>
    <property type="project" value="UniProtKB-ARBA"/>
</dbReference>